<evidence type="ECO:0000313" key="3">
    <source>
        <dbReference type="Proteomes" id="UP000199559"/>
    </source>
</evidence>
<dbReference type="CDD" id="cd00761">
    <property type="entry name" value="Glyco_tranf_GTA_type"/>
    <property type="match status" value="1"/>
</dbReference>
<dbReference type="InterPro" id="IPR029044">
    <property type="entry name" value="Nucleotide-diphossugar_trans"/>
</dbReference>
<dbReference type="CDD" id="cd02440">
    <property type="entry name" value="AdoMet_MTases"/>
    <property type="match status" value="1"/>
</dbReference>
<protein>
    <submittedName>
        <fullName evidence="2">Glycosyltransferase involved in cell wall bisynthesis</fullName>
    </submittedName>
</protein>
<evidence type="ECO:0000259" key="1">
    <source>
        <dbReference type="Pfam" id="PF00535"/>
    </source>
</evidence>
<dbReference type="Proteomes" id="UP000199559">
    <property type="component" value="Unassembled WGS sequence"/>
</dbReference>
<accession>A0A1I3MRF6</accession>
<dbReference type="AlphaFoldDB" id="A0A1I3MRF6"/>
<dbReference type="EMBL" id="FORM01000003">
    <property type="protein sequence ID" value="SFI99714.1"/>
    <property type="molecule type" value="Genomic_DNA"/>
</dbReference>
<reference evidence="3" key="1">
    <citation type="submission" date="2016-10" db="EMBL/GenBank/DDBJ databases">
        <authorList>
            <person name="Varghese N."/>
            <person name="Submissions S."/>
        </authorList>
    </citation>
    <scope>NUCLEOTIDE SEQUENCE [LARGE SCALE GENOMIC DNA]</scope>
    <source>
        <strain evidence="3">DSM 28881</strain>
    </source>
</reference>
<dbReference type="GO" id="GO:0016740">
    <property type="term" value="F:transferase activity"/>
    <property type="evidence" value="ECO:0007669"/>
    <property type="project" value="UniProtKB-KW"/>
</dbReference>
<keyword evidence="2" id="KW-0808">Transferase</keyword>
<dbReference type="InterPro" id="IPR001173">
    <property type="entry name" value="Glyco_trans_2-like"/>
</dbReference>
<dbReference type="Pfam" id="PF00535">
    <property type="entry name" value="Glycos_transf_2"/>
    <property type="match status" value="1"/>
</dbReference>
<evidence type="ECO:0000313" key="2">
    <source>
        <dbReference type="EMBL" id="SFI99714.1"/>
    </source>
</evidence>
<dbReference type="STRING" id="1144750.SAMN05443431_103277"/>
<sequence>MREQIVICMPLKNAEKTLNKSVNSILQQVNTKREVVLLVGLDNSTDNSEEILKNIALQNPNVVLLNVDFNEAYLNRNFLNDYARKNYPNCVLIGRLDADDIIYSDRTISHIEALYDKHNFDVFMCGNKQLLNGDVLEWENKPSKELLKDDFLIDQLFEMTQGNPKAELASCNIFIKPTVLIEYPKKVSAEDHWFTVLLLLQKEKINILIDEQLLYCFYSLDGVLTNENKNKNKYSQSREELYNYCLNQSPLVVIRNKWNDYMSKGGMSFHESNILKNKERLENFWKLDYPLNKRIEKQLKEFAHKKIRLLDIGCGPFPKSGVHLENYSIDRTLVDSMADNYHALLEEHSINTYRQEIIKSEGEKLSEKFKNNSFEVIFSKNALDHTYNPISVISNAIDLLVPGGFLIIEHYIKEGEYTNYFGLHQWDFFIKNGNFYISNKGGQIIHDVNAFFKSTQIESFYEGKKIINIIKKK</sequence>
<dbReference type="Gene3D" id="3.40.50.150">
    <property type="entry name" value="Vaccinia Virus protein VP39"/>
    <property type="match status" value="1"/>
</dbReference>
<dbReference type="SUPFAM" id="SSF53335">
    <property type="entry name" value="S-adenosyl-L-methionine-dependent methyltransferases"/>
    <property type="match status" value="1"/>
</dbReference>
<name>A0A1I3MRF6_9FLAO</name>
<dbReference type="Gene3D" id="3.90.550.10">
    <property type="entry name" value="Spore Coat Polysaccharide Biosynthesis Protein SpsA, Chain A"/>
    <property type="match status" value="1"/>
</dbReference>
<dbReference type="SUPFAM" id="SSF53448">
    <property type="entry name" value="Nucleotide-diphospho-sugar transferases"/>
    <property type="match status" value="1"/>
</dbReference>
<organism evidence="2 3">
    <name type="scientific">Olleya namhaensis</name>
    <dbReference type="NCBI Taxonomy" id="1144750"/>
    <lineage>
        <taxon>Bacteria</taxon>
        <taxon>Pseudomonadati</taxon>
        <taxon>Bacteroidota</taxon>
        <taxon>Flavobacteriia</taxon>
        <taxon>Flavobacteriales</taxon>
        <taxon>Flavobacteriaceae</taxon>
    </lineage>
</organism>
<dbReference type="Pfam" id="PF13489">
    <property type="entry name" value="Methyltransf_23"/>
    <property type="match status" value="1"/>
</dbReference>
<proteinExistence type="predicted"/>
<gene>
    <name evidence="2" type="ORF">SAMN05443431_103277</name>
</gene>
<dbReference type="InterPro" id="IPR029063">
    <property type="entry name" value="SAM-dependent_MTases_sf"/>
</dbReference>
<dbReference type="RefSeq" id="WP_090838875.1">
    <property type="nucleotide sequence ID" value="NZ_FORM01000003.1"/>
</dbReference>
<keyword evidence="3" id="KW-1185">Reference proteome</keyword>
<feature type="domain" description="Glycosyltransferase 2-like" evidence="1">
    <location>
        <begin position="7"/>
        <end position="128"/>
    </location>
</feature>